<keyword evidence="2" id="KW-1185">Reference proteome</keyword>
<name>A0ABP6SML1_9ACTN</name>
<reference evidence="2" key="1">
    <citation type="journal article" date="2019" name="Int. J. Syst. Evol. Microbiol.">
        <title>The Global Catalogue of Microorganisms (GCM) 10K type strain sequencing project: providing services to taxonomists for standard genome sequencing and annotation.</title>
        <authorList>
            <consortium name="The Broad Institute Genomics Platform"/>
            <consortium name="The Broad Institute Genome Sequencing Center for Infectious Disease"/>
            <person name="Wu L."/>
            <person name="Ma J."/>
        </authorList>
    </citation>
    <scope>NUCLEOTIDE SEQUENCE [LARGE SCALE GENOMIC DNA]</scope>
    <source>
        <strain evidence="2">JCM 9651</strain>
    </source>
</reference>
<protein>
    <recommendedName>
        <fullName evidence="3">Transposase</fullName>
    </recommendedName>
</protein>
<dbReference type="Proteomes" id="UP001499990">
    <property type="component" value="Unassembled WGS sequence"/>
</dbReference>
<proteinExistence type="predicted"/>
<evidence type="ECO:0008006" key="3">
    <source>
        <dbReference type="Google" id="ProtNLM"/>
    </source>
</evidence>
<evidence type="ECO:0000313" key="2">
    <source>
        <dbReference type="Proteomes" id="UP001499990"/>
    </source>
</evidence>
<evidence type="ECO:0000313" key="1">
    <source>
        <dbReference type="EMBL" id="GAA3380816.1"/>
    </source>
</evidence>
<sequence>MLVAWFQRSSAGRKGSGRVPAGVLPAVSVRALRAVAVSRLLALRREGKPITRQVRSMAEALGVGERAVWRWLAAAARDEAAAAAPGERARYHGRFTVTDEIRALLALCGCE</sequence>
<accession>A0ABP6SML1</accession>
<comment type="caution">
    <text evidence="1">The sequence shown here is derived from an EMBL/GenBank/DDBJ whole genome shotgun (WGS) entry which is preliminary data.</text>
</comment>
<organism evidence="1 2">
    <name type="scientific">Streptomyces sannanensis</name>
    <dbReference type="NCBI Taxonomy" id="285536"/>
    <lineage>
        <taxon>Bacteria</taxon>
        <taxon>Bacillati</taxon>
        <taxon>Actinomycetota</taxon>
        <taxon>Actinomycetes</taxon>
        <taxon>Kitasatosporales</taxon>
        <taxon>Streptomycetaceae</taxon>
        <taxon>Streptomyces</taxon>
    </lineage>
</organism>
<gene>
    <name evidence="1" type="ORF">GCM10020367_69610</name>
</gene>
<dbReference type="EMBL" id="BAAAYL010000002">
    <property type="protein sequence ID" value="GAA3380816.1"/>
    <property type="molecule type" value="Genomic_DNA"/>
</dbReference>